<dbReference type="EMBL" id="JAUTDP010000005">
    <property type="protein sequence ID" value="KAK3399346.1"/>
    <property type="molecule type" value="Genomic_DNA"/>
</dbReference>
<feature type="transmembrane region" description="Helical" evidence="1">
    <location>
        <begin position="46"/>
        <end position="69"/>
    </location>
</feature>
<evidence type="ECO:0000313" key="3">
    <source>
        <dbReference type="Proteomes" id="UP001281003"/>
    </source>
</evidence>
<keyword evidence="3" id="KW-1185">Reference proteome</keyword>
<dbReference type="Proteomes" id="UP001281003">
    <property type="component" value="Unassembled WGS sequence"/>
</dbReference>
<keyword evidence="1" id="KW-0472">Membrane</keyword>
<gene>
    <name evidence="2" type="ORF">B0T20DRAFT_392356</name>
</gene>
<evidence type="ECO:0000313" key="2">
    <source>
        <dbReference type="EMBL" id="KAK3399346.1"/>
    </source>
</evidence>
<dbReference type="AlphaFoldDB" id="A0AAE0PG29"/>
<keyword evidence="1" id="KW-1133">Transmembrane helix</keyword>
<sequence length="181" mass="20185">MYNAQRDRVYCVAGCVGYPCVATGTGKLGAGKGYIWDVYLGDLGSLVLSLLVLHFSFPSPTLHSSLLLFPTRGILRRRQRQLDRDLPLAWQSAVRRGRPEASALWIVHLLLVRNPNNAPWRQEAGCRRVAPETGDRASYGRIVGERNLWSGRGGGAGVWLRGWFLWVRLPVARAHGRVLTL</sequence>
<keyword evidence="1" id="KW-0812">Transmembrane</keyword>
<evidence type="ECO:0000256" key="1">
    <source>
        <dbReference type="SAM" id="Phobius"/>
    </source>
</evidence>
<protein>
    <submittedName>
        <fullName evidence="2">Uncharacterized protein</fullName>
    </submittedName>
</protein>
<reference evidence="2" key="2">
    <citation type="submission" date="2023-07" db="EMBL/GenBank/DDBJ databases">
        <authorList>
            <consortium name="Lawrence Berkeley National Laboratory"/>
            <person name="Haridas S."/>
            <person name="Hensen N."/>
            <person name="Bonometti L."/>
            <person name="Westerberg I."/>
            <person name="Brannstrom I.O."/>
            <person name="Guillou S."/>
            <person name="Cros-Aarteil S."/>
            <person name="Calhoun S."/>
            <person name="Kuo A."/>
            <person name="Mondo S."/>
            <person name="Pangilinan J."/>
            <person name="Riley R."/>
            <person name="LaButti K."/>
            <person name="Andreopoulos B."/>
            <person name="Lipzen A."/>
            <person name="Chen C."/>
            <person name="Yanf M."/>
            <person name="Daum C."/>
            <person name="Ng V."/>
            <person name="Clum A."/>
            <person name="Steindorff A."/>
            <person name="Ohm R."/>
            <person name="Martin F."/>
            <person name="Silar P."/>
            <person name="Natvig D."/>
            <person name="Lalanne C."/>
            <person name="Gautier V."/>
            <person name="Ament-velasquez S.L."/>
            <person name="Kruys A."/>
            <person name="Hutchinson M.I."/>
            <person name="Powell A.J."/>
            <person name="Barry K."/>
            <person name="Miller A.N."/>
            <person name="Grigoriev I.V."/>
            <person name="Debuchy R."/>
            <person name="Gladieux P."/>
            <person name="Thoren M.H."/>
            <person name="Johannesson H."/>
        </authorList>
    </citation>
    <scope>NUCLEOTIDE SEQUENCE</scope>
    <source>
        <strain evidence="2">FGSC 1904</strain>
    </source>
</reference>
<name>A0AAE0PG29_SORBR</name>
<comment type="caution">
    <text evidence="2">The sequence shown here is derived from an EMBL/GenBank/DDBJ whole genome shotgun (WGS) entry which is preliminary data.</text>
</comment>
<reference evidence="2" key="1">
    <citation type="journal article" date="2023" name="Mol. Phylogenet. Evol.">
        <title>Genome-scale phylogeny and comparative genomics of the fungal order Sordariales.</title>
        <authorList>
            <person name="Hensen N."/>
            <person name="Bonometti L."/>
            <person name="Westerberg I."/>
            <person name="Brannstrom I.O."/>
            <person name="Guillou S."/>
            <person name="Cros-Aarteil S."/>
            <person name="Calhoun S."/>
            <person name="Haridas S."/>
            <person name="Kuo A."/>
            <person name="Mondo S."/>
            <person name="Pangilinan J."/>
            <person name="Riley R."/>
            <person name="LaButti K."/>
            <person name="Andreopoulos B."/>
            <person name="Lipzen A."/>
            <person name="Chen C."/>
            <person name="Yan M."/>
            <person name="Daum C."/>
            <person name="Ng V."/>
            <person name="Clum A."/>
            <person name="Steindorff A."/>
            <person name="Ohm R.A."/>
            <person name="Martin F."/>
            <person name="Silar P."/>
            <person name="Natvig D.O."/>
            <person name="Lalanne C."/>
            <person name="Gautier V."/>
            <person name="Ament-Velasquez S.L."/>
            <person name="Kruys A."/>
            <person name="Hutchinson M.I."/>
            <person name="Powell A.J."/>
            <person name="Barry K."/>
            <person name="Miller A.N."/>
            <person name="Grigoriev I.V."/>
            <person name="Debuchy R."/>
            <person name="Gladieux P."/>
            <person name="Hiltunen Thoren M."/>
            <person name="Johannesson H."/>
        </authorList>
    </citation>
    <scope>NUCLEOTIDE SEQUENCE</scope>
    <source>
        <strain evidence="2">FGSC 1904</strain>
    </source>
</reference>
<accession>A0AAE0PG29</accession>
<organism evidence="2 3">
    <name type="scientific">Sordaria brevicollis</name>
    <dbReference type="NCBI Taxonomy" id="83679"/>
    <lineage>
        <taxon>Eukaryota</taxon>
        <taxon>Fungi</taxon>
        <taxon>Dikarya</taxon>
        <taxon>Ascomycota</taxon>
        <taxon>Pezizomycotina</taxon>
        <taxon>Sordariomycetes</taxon>
        <taxon>Sordariomycetidae</taxon>
        <taxon>Sordariales</taxon>
        <taxon>Sordariaceae</taxon>
        <taxon>Sordaria</taxon>
    </lineage>
</organism>
<proteinExistence type="predicted"/>